<sequence>MTSKLLTIGYSTLADRVKNITAPNLDLPHDIYISIQNPGNIEFTLPTNFEFQSTTSNEKGVAKSRNTVLRNTKTKYLLFADDENTFIGDGIKAAISYLEKHPNCDLVLAQAVDETGVLRKSYPIKEEKLTKFNSAKAATYEMIVRVESVLSKGVAFDEKFGAGAINYLGDEYIFISDLIKKGGVATFLPLTIAIHPQESSGSRWGTEPDLRARAEVFQRVFGGAAPIIRTGFYLKNFRKFGGLRNLLKFSIGRF</sequence>
<dbReference type="Gene3D" id="3.90.550.10">
    <property type="entry name" value="Spore Coat Polysaccharide Biosynthesis Protein SpsA, Chain A"/>
    <property type="match status" value="1"/>
</dbReference>
<accession>A0A6J5ZB47</accession>
<organism evidence="1">
    <name type="scientific">freshwater metagenome</name>
    <dbReference type="NCBI Taxonomy" id="449393"/>
    <lineage>
        <taxon>unclassified sequences</taxon>
        <taxon>metagenomes</taxon>
        <taxon>ecological metagenomes</taxon>
    </lineage>
</organism>
<dbReference type="SUPFAM" id="SSF53448">
    <property type="entry name" value="Nucleotide-diphospho-sugar transferases"/>
    <property type="match status" value="1"/>
</dbReference>
<dbReference type="InterPro" id="IPR029044">
    <property type="entry name" value="Nucleotide-diphossugar_trans"/>
</dbReference>
<protein>
    <submittedName>
        <fullName evidence="1">Unannotated protein</fullName>
    </submittedName>
</protein>
<gene>
    <name evidence="1" type="ORF">UFOPK3574_00718</name>
</gene>
<reference evidence="1" key="1">
    <citation type="submission" date="2020-05" db="EMBL/GenBank/DDBJ databases">
        <authorList>
            <person name="Chiriac C."/>
            <person name="Salcher M."/>
            <person name="Ghai R."/>
            <person name="Kavagutti S V."/>
        </authorList>
    </citation>
    <scope>NUCLEOTIDE SEQUENCE</scope>
</reference>
<name>A0A6J5ZB47_9ZZZZ</name>
<dbReference type="EMBL" id="CAESAF010000072">
    <property type="protein sequence ID" value="CAB4338332.1"/>
    <property type="molecule type" value="Genomic_DNA"/>
</dbReference>
<dbReference type="AlphaFoldDB" id="A0A6J5ZB47"/>
<evidence type="ECO:0000313" key="1">
    <source>
        <dbReference type="EMBL" id="CAB4338332.1"/>
    </source>
</evidence>
<dbReference type="CDD" id="cd00761">
    <property type="entry name" value="Glyco_tranf_GTA_type"/>
    <property type="match status" value="1"/>
</dbReference>
<proteinExistence type="predicted"/>